<proteinExistence type="predicted"/>
<dbReference type="HOGENOM" id="CLU_3419561_0_0_1"/>
<accession>G0PNE2</accession>
<sequence length="25" mass="2800">MQQIGKIGNSGKFASEKAVYDMHIF</sequence>
<protein>
    <submittedName>
        <fullName evidence="1">Uncharacterized protein</fullName>
    </submittedName>
</protein>
<dbReference type="Proteomes" id="UP000008068">
    <property type="component" value="Unassembled WGS sequence"/>
</dbReference>
<evidence type="ECO:0000313" key="2">
    <source>
        <dbReference type="Proteomes" id="UP000008068"/>
    </source>
</evidence>
<keyword evidence="2" id="KW-1185">Reference proteome</keyword>
<reference evidence="2" key="1">
    <citation type="submission" date="2011-07" db="EMBL/GenBank/DDBJ databases">
        <authorList>
            <consortium name="Caenorhabditis brenneri Sequencing and Analysis Consortium"/>
            <person name="Wilson R.K."/>
        </authorList>
    </citation>
    <scope>NUCLEOTIDE SEQUENCE [LARGE SCALE GENOMIC DNA]</scope>
    <source>
        <strain evidence="2">PB2801</strain>
    </source>
</reference>
<name>G0PNE2_CAEBE</name>
<dbReference type="InParanoid" id="G0PNE2"/>
<gene>
    <name evidence="1" type="ORF">CAEBREN_23458</name>
</gene>
<dbReference type="EMBL" id="GL381863">
    <property type="protein sequence ID" value="EGT41629.1"/>
    <property type="molecule type" value="Genomic_DNA"/>
</dbReference>
<dbReference type="AlphaFoldDB" id="G0PNE2"/>
<evidence type="ECO:0000313" key="1">
    <source>
        <dbReference type="EMBL" id="EGT41629.1"/>
    </source>
</evidence>
<organism evidence="2">
    <name type="scientific">Caenorhabditis brenneri</name>
    <name type="common">Nematode worm</name>
    <dbReference type="NCBI Taxonomy" id="135651"/>
    <lineage>
        <taxon>Eukaryota</taxon>
        <taxon>Metazoa</taxon>
        <taxon>Ecdysozoa</taxon>
        <taxon>Nematoda</taxon>
        <taxon>Chromadorea</taxon>
        <taxon>Rhabditida</taxon>
        <taxon>Rhabditina</taxon>
        <taxon>Rhabditomorpha</taxon>
        <taxon>Rhabditoidea</taxon>
        <taxon>Rhabditidae</taxon>
        <taxon>Peloderinae</taxon>
        <taxon>Caenorhabditis</taxon>
    </lineage>
</organism>